<dbReference type="SMART" id="SM00487">
    <property type="entry name" value="DEXDc"/>
    <property type="match status" value="1"/>
</dbReference>
<organism evidence="5 6">
    <name type="scientific">Trichodelitschia bisporula</name>
    <dbReference type="NCBI Taxonomy" id="703511"/>
    <lineage>
        <taxon>Eukaryota</taxon>
        <taxon>Fungi</taxon>
        <taxon>Dikarya</taxon>
        <taxon>Ascomycota</taxon>
        <taxon>Pezizomycotina</taxon>
        <taxon>Dothideomycetes</taxon>
        <taxon>Dothideomycetes incertae sedis</taxon>
        <taxon>Phaeotrichales</taxon>
        <taxon>Phaeotrichaceae</taxon>
        <taxon>Trichodelitschia</taxon>
    </lineage>
</organism>
<dbReference type="SMART" id="SM00490">
    <property type="entry name" value="HELICc"/>
    <property type="match status" value="1"/>
</dbReference>
<accession>A0A6G1I1U2</accession>
<evidence type="ECO:0000259" key="4">
    <source>
        <dbReference type="PROSITE" id="PS51194"/>
    </source>
</evidence>
<dbReference type="Proteomes" id="UP000799640">
    <property type="component" value="Unassembled WGS sequence"/>
</dbReference>
<dbReference type="InterPro" id="IPR014001">
    <property type="entry name" value="Helicase_ATP-bd"/>
</dbReference>
<keyword evidence="6" id="KW-1185">Reference proteome</keyword>
<dbReference type="InterPro" id="IPR001650">
    <property type="entry name" value="Helicase_C-like"/>
</dbReference>
<dbReference type="PANTHER" id="PTHR47396:SF1">
    <property type="entry name" value="ATP-DEPENDENT HELICASE IRC3-RELATED"/>
    <property type="match status" value="1"/>
</dbReference>
<keyword evidence="1" id="KW-0378">Hydrolase</keyword>
<reference evidence="5" key="1">
    <citation type="journal article" date="2020" name="Stud. Mycol.">
        <title>101 Dothideomycetes genomes: a test case for predicting lifestyles and emergence of pathogens.</title>
        <authorList>
            <person name="Haridas S."/>
            <person name="Albert R."/>
            <person name="Binder M."/>
            <person name="Bloem J."/>
            <person name="Labutti K."/>
            <person name="Salamov A."/>
            <person name="Andreopoulos B."/>
            <person name="Baker S."/>
            <person name="Barry K."/>
            <person name="Bills G."/>
            <person name="Bluhm B."/>
            <person name="Cannon C."/>
            <person name="Castanera R."/>
            <person name="Culley D."/>
            <person name="Daum C."/>
            <person name="Ezra D."/>
            <person name="Gonzalez J."/>
            <person name="Henrissat B."/>
            <person name="Kuo A."/>
            <person name="Liang C."/>
            <person name="Lipzen A."/>
            <person name="Lutzoni F."/>
            <person name="Magnuson J."/>
            <person name="Mondo S."/>
            <person name="Nolan M."/>
            <person name="Ohm R."/>
            <person name="Pangilinan J."/>
            <person name="Park H.-J."/>
            <person name="Ramirez L."/>
            <person name="Alfaro M."/>
            <person name="Sun H."/>
            <person name="Tritt A."/>
            <person name="Yoshinaga Y."/>
            <person name="Zwiers L.-H."/>
            <person name="Turgeon B."/>
            <person name="Goodwin S."/>
            <person name="Spatafora J."/>
            <person name="Crous P."/>
            <person name="Grigoriev I."/>
        </authorList>
    </citation>
    <scope>NUCLEOTIDE SEQUENCE</scope>
    <source>
        <strain evidence="5">CBS 262.69</strain>
    </source>
</reference>
<dbReference type="PROSITE" id="PS51194">
    <property type="entry name" value="HELICASE_CTER"/>
    <property type="match status" value="1"/>
</dbReference>
<dbReference type="Gene3D" id="3.40.50.300">
    <property type="entry name" value="P-loop containing nucleotide triphosphate hydrolases"/>
    <property type="match status" value="2"/>
</dbReference>
<evidence type="ECO:0000256" key="1">
    <source>
        <dbReference type="ARBA" id="ARBA00022806"/>
    </source>
</evidence>
<dbReference type="GO" id="GO:0036121">
    <property type="term" value="F:double-stranded DNA helicase activity"/>
    <property type="evidence" value="ECO:0007669"/>
    <property type="project" value="TreeGrafter"/>
</dbReference>
<dbReference type="InterPro" id="IPR050742">
    <property type="entry name" value="Helicase_Restrict-Modif_Enz"/>
</dbReference>
<feature type="domain" description="Helicase C-terminal" evidence="4">
    <location>
        <begin position="262"/>
        <end position="410"/>
    </location>
</feature>
<dbReference type="GO" id="GO:0005524">
    <property type="term" value="F:ATP binding"/>
    <property type="evidence" value="ECO:0007669"/>
    <property type="project" value="InterPro"/>
</dbReference>
<keyword evidence="1" id="KW-0067">ATP-binding</keyword>
<dbReference type="GO" id="GO:0016787">
    <property type="term" value="F:hydrolase activity"/>
    <property type="evidence" value="ECO:0007669"/>
    <property type="project" value="InterPro"/>
</dbReference>
<dbReference type="GO" id="GO:0032042">
    <property type="term" value="P:mitochondrial DNA metabolic process"/>
    <property type="evidence" value="ECO:0007669"/>
    <property type="project" value="TreeGrafter"/>
</dbReference>
<evidence type="ECO:0000259" key="3">
    <source>
        <dbReference type="PROSITE" id="PS51192"/>
    </source>
</evidence>
<dbReference type="Pfam" id="PF04851">
    <property type="entry name" value="ResIII"/>
    <property type="match status" value="1"/>
</dbReference>
<evidence type="ECO:0000313" key="6">
    <source>
        <dbReference type="Proteomes" id="UP000799640"/>
    </source>
</evidence>
<feature type="region of interest" description="Disordered" evidence="2">
    <location>
        <begin position="716"/>
        <end position="738"/>
    </location>
</feature>
<feature type="compositionally biased region" description="Basic and acidic residues" evidence="2">
    <location>
        <begin position="652"/>
        <end position="669"/>
    </location>
</feature>
<dbReference type="InterPro" id="IPR027417">
    <property type="entry name" value="P-loop_NTPase"/>
</dbReference>
<dbReference type="AlphaFoldDB" id="A0A6G1I1U2"/>
<keyword evidence="1" id="KW-0347">Helicase</keyword>
<dbReference type="GO" id="GO:0061749">
    <property type="term" value="F:forked DNA-dependent helicase activity"/>
    <property type="evidence" value="ECO:0007669"/>
    <property type="project" value="TreeGrafter"/>
</dbReference>
<protein>
    <submittedName>
        <fullName evidence="5">ResIII-domain-containing protein</fullName>
    </submittedName>
</protein>
<gene>
    <name evidence="5" type="ORF">EJ06DRAFT_474925</name>
</gene>
<dbReference type="EMBL" id="ML996692">
    <property type="protein sequence ID" value="KAF2402039.1"/>
    <property type="molecule type" value="Genomic_DNA"/>
</dbReference>
<dbReference type="CDD" id="cd18032">
    <property type="entry name" value="DEXHc_RE_I_III_res"/>
    <property type="match status" value="1"/>
</dbReference>
<dbReference type="GO" id="GO:0000403">
    <property type="term" value="F:Y-form DNA binding"/>
    <property type="evidence" value="ECO:0007669"/>
    <property type="project" value="TreeGrafter"/>
</dbReference>
<feature type="region of interest" description="Disordered" evidence="2">
    <location>
        <begin position="635"/>
        <end position="669"/>
    </location>
</feature>
<proteinExistence type="predicted"/>
<name>A0A6G1I1U2_9PEZI</name>
<evidence type="ECO:0000313" key="5">
    <source>
        <dbReference type="EMBL" id="KAF2402039.1"/>
    </source>
</evidence>
<dbReference type="CDD" id="cd18799">
    <property type="entry name" value="SF2_C_EcoAI-like"/>
    <property type="match status" value="1"/>
</dbReference>
<dbReference type="PROSITE" id="PS51192">
    <property type="entry name" value="HELICASE_ATP_BIND_1"/>
    <property type="match status" value="1"/>
</dbReference>
<dbReference type="GO" id="GO:0005759">
    <property type="term" value="C:mitochondrial matrix"/>
    <property type="evidence" value="ECO:0007669"/>
    <property type="project" value="TreeGrafter"/>
</dbReference>
<dbReference type="GO" id="GO:0070125">
    <property type="term" value="P:mitochondrial translational elongation"/>
    <property type="evidence" value="ECO:0007669"/>
    <property type="project" value="TreeGrafter"/>
</dbReference>
<dbReference type="Pfam" id="PF00271">
    <property type="entry name" value="Helicase_C"/>
    <property type="match status" value="1"/>
</dbReference>
<keyword evidence="1" id="KW-0547">Nucleotide-binding</keyword>
<sequence>MPLLFSRRHTTAISDQTAGLLDASKIQLRPYQEDCITAVLDHLKQGHKRLGISLATGSGKTVIFTQLIDRIPSTGDRTRTLILAHRQELVDQAYKHCAKAYPNKSIEIELGKSRASGLADITVASLQSITSRDRILKFNPSRFKLVLVDEAHHIVAPRYLNVLKHFNLRHLEVESPALLGVSATFSRSDGLKLGSVIDHIVYHKDYIEMINDKWLAEVLFTTVELRADLRSLPTTSSGDFATPALSRAINTPANNEATVHAWLTRASTRLSTLVFCIDTTHVRSLTAAFRAHNLDARYITSSTPAPERAALLAAFRNREFPLLLNCAIFTEGTDIPGIDCILLARPTRSRNLLTQMLGRGLRLHPEKRDCHVIDMVAALATGVVSVPTLFGLEPNLRLTAASPAQLQAQVAEAQAAEAQAAEEALDGHLAFTDYPSLSALLADRRPDRKLRSLSPHAWVQVNSSRFILTTQSGDYLSVNRDPSTSASTSAPMYRVCHVLKLRPHAPGPHKEARVPYARPHLIADAPSLQAALAAADAYAHGRFPRYILDWRRQRRGRPASEAQMALLAGLLKAEEGVKLKGLTMGEAGDLITKLKFGAKGLVKKAAVARRKVERGKKMEGKLGLGGVRVGPLAGEAGDSGTELEAGAVKSGAVERRKAGKAEKAADTTKRKLERAVEMARQAAQSAAMVSEEEWWARFRVDDKLRQFERGEVRLRRDGRVSEEEYDEGEERFIPDEKK</sequence>
<feature type="domain" description="Helicase ATP-binding" evidence="3">
    <location>
        <begin position="41"/>
        <end position="203"/>
    </location>
</feature>
<evidence type="ECO:0000256" key="2">
    <source>
        <dbReference type="SAM" id="MobiDB-lite"/>
    </source>
</evidence>
<dbReference type="OrthoDB" id="16911at2759"/>
<dbReference type="InterPro" id="IPR006935">
    <property type="entry name" value="Helicase/UvrB_N"/>
</dbReference>
<dbReference type="SUPFAM" id="SSF52540">
    <property type="entry name" value="P-loop containing nucleoside triphosphate hydrolases"/>
    <property type="match status" value="1"/>
</dbReference>
<dbReference type="PANTHER" id="PTHR47396">
    <property type="entry name" value="TYPE I RESTRICTION ENZYME ECOKI R PROTEIN"/>
    <property type="match status" value="1"/>
</dbReference>